<keyword evidence="9" id="KW-0067">ATP-binding</keyword>
<gene>
    <name evidence="16" type="ORF">BJ991_000661</name>
</gene>
<proteinExistence type="predicted"/>
<dbReference type="GO" id="GO:0000160">
    <property type="term" value="P:phosphorelay signal transduction system"/>
    <property type="evidence" value="ECO:0007669"/>
    <property type="project" value="UniProtKB-KW"/>
</dbReference>
<evidence type="ECO:0000256" key="3">
    <source>
        <dbReference type="ARBA" id="ARBA00012438"/>
    </source>
</evidence>
<dbReference type="RefSeq" id="WP_179487413.1">
    <property type="nucleotide sequence ID" value="NZ_JACCBV010000001.1"/>
</dbReference>
<keyword evidence="17" id="KW-1185">Reference proteome</keyword>
<keyword evidence="11" id="KW-0902">Two-component regulatory system</keyword>
<protein>
    <recommendedName>
        <fullName evidence="3">histidine kinase</fullName>
        <ecNumber evidence="3">2.7.13.3</ecNumber>
    </recommendedName>
</protein>
<reference evidence="16 17" key="1">
    <citation type="submission" date="2020-07" db="EMBL/GenBank/DDBJ databases">
        <title>Sequencing the genomes of 1000 actinobacteria strains.</title>
        <authorList>
            <person name="Klenk H.-P."/>
        </authorList>
    </citation>
    <scope>NUCLEOTIDE SEQUENCE [LARGE SCALE GENOMIC DNA]</scope>
    <source>
        <strain evidence="16 17">DSM 24662</strain>
    </source>
</reference>
<dbReference type="GO" id="GO:0005524">
    <property type="term" value="F:ATP binding"/>
    <property type="evidence" value="ECO:0007669"/>
    <property type="project" value="UniProtKB-KW"/>
</dbReference>
<keyword evidence="8 16" id="KW-0418">Kinase</keyword>
<dbReference type="Gene3D" id="3.30.565.10">
    <property type="entry name" value="Histidine kinase-like ATPase, C-terminal domain"/>
    <property type="match status" value="1"/>
</dbReference>
<dbReference type="InterPro" id="IPR013587">
    <property type="entry name" value="Nitrate/nitrite_sensing"/>
</dbReference>
<dbReference type="SMART" id="SM00304">
    <property type="entry name" value="HAMP"/>
    <property type="match status" value="1"/>
</dbReference>
<dbReference type="EMBL" id="JACCBV010000001">
    <property type="protein sequence ID" value="NYE18633.1"/>
    <property type="molecule type" value="Genomic_DNA"/>
</dbReference>
<feature type="region of interest" description="Disordered" evidence="12">
    <location>
        <begin position="730"/>
        <end position="749"/>
    </location>
</feature>
<evidence type="ECO:0000256" key="1">
    <source>
        <dbReference type="ARBA" id="ARBA00000085"/>
    </source>
</evidence>
<dbReference type="PROSITE" id="PS50109">
    <property type="entry name" value="HIS_KIN"/>
    <property type="match status" value="1"/>
</dbReference>
<evidence type="ECO:0000256" key="12">
    <source>
        <dbReference type="SAM" id="MobiDB-lite"/>
    </source>
</evidence>
<feature type="domain" description="HAMP" evidence="15">
    <location>
        <begin position="336"/>
        <end position="405"/>
    </location>
</feature>
<evidence type="ECO:0000256" key="2">
    <source>
        <dbReference type="ARBA" id="ARBA00004370"/>
    </source>
</evidence>
<evidence type="ECO:0000313" key="16">
    <source>
        <dbReference type="EMBL" id="NYE18633.1"/>
    </source>
</evidence>
<keyword evidence="7" id="KW-0547">Nucleotide-binding</keyword>
<evidence type="ECO:0000259" key="15">
    <source>
        <dbReference type="PROSITE" id="PS50885"/>
    </source>
</evidence>
<dbReference type="PROSITE" id="PS50885">
    <property type="entry name" value="HAMP"/>
    <property type="match status" value="1"/>
</dbReference>
<evidence type="ECO:0000256" key="8">
    <source>
        <dbReference type="ARBA" id="ARBA00022777"/>
    </source>
</evidence>
<dbReference type="Pfam" id="PF08376">
    <property type="entry name" value="NIT"/>
    <property type="match status" value="1"/>
</dbReference>
<feature type="region of interest" description="Disordered" evidence="12">
    <location>
        <begin position="759"/>
        <end position="847"/>
    </location>
</feature>
<keyword evidence="4" id="KW-0597">Phosphoprotein</keyword>
<dbReference type="PANTHER" id="PTHR44936">
    <property type="entry name" value="SENSOR PROTEIN CREC"/>
    <property type="match status" value="1"/>
</dbReference>
<dbReference type="Proteomes" id="UP000576969">
    <property type="component" value="Unassembled WGS sequence"/>
</dbReference>
<evidence type="ECO:0000256" key="5">
    <source>
        <dbReference type="ARBA" id="ARBA00022679"/>
    </source>
</evidence>
<dbReference type="Gene3D" id="6.10.340.10">
    <property type="match status" value="1"/>
</dbReference>
<feature type="transmembrane region" description="Helical" evidence="13">
    <location>
        <begin position="21"/>
        <end position="39"/>
    </location>
</feature>
<dbReference type="EC" id="2.7.13.3" evidence="3"/>
<comment type="caution">
    <text evidence="16">The sequence shown here is derived from an EMBL/GenBank/DDBJ whole genome shotgun (WGS) entry which is preliminary data.</text>
</comment>
<dbReference type="InterPro" id="IPR050980">
    <property type="entry name" value="2C_sensor_his_kinase"/>
</dbReference>
<comment type="subcellular location">
    <subcellularLocation>
        <location evidence="2">Membrane</location>
    </subcellularLocation>
</comment>
<feature type="domain" description="Histidine kinase" evidence="14">
    <location>
        <begin position="522"/>
        <end position="629"/>
    </location>
</feature>
<dbReference type="GO" id="GO:0004673">
    <property type="term" value="F:protein histidine kinase activity"/>
    <property type="evidence" value="ECO:0007669"/>
    <property type="project" value="UniProtKB-EC"/>
</dbReference>
<evidence type="ECO:0000256" key="13">
    <source>
        <dbReference type="SAM" id="Phobius"/>
    </source>
</evidence>
<keyword evidence="6 13" id="KW-0812">Transmembrane</keyword>
<evidence type="ECO:0000256" key="9">
    <source>
        <dbReference type="ARBA" id="ARBA00022840"/>
    </source>
</evidence>
<evidence type="ECO:0000313" key="17">
    <source>
        <dbReference type="Proteomes" id="UP000576969"/>
    </source>
</evidence>
<keyword evidence="5" id="KW-0808">Transferase</keyword>
<dbReference type="InterPro" id="IPR003660">
    <property type="entry name" value="HAMP_dom"/>
</dbReference>
<feature type="region of interest" description="Disordered" evidence="12">
    <location>
        <begin position="652"/>
        <end position="702"/>
    </location>
</feature>
<dbReference type="Pfam" id="PF02518">
    <property type="entry name" value="HATPase_c"/>
    <property type="match status" value="1"/>
</dbReference>
<feature type="compositionally biased region" description="Low complexity" evidence="12">
    <location>
        <begin position="780"/>
        <end position="798"/>
    </location>
</feature>
<evidence type="ECO:0000256" key="7">
    <source>
        <dbReference type="ARBA" id="ARBA00022741"/>
    </source>
</evidence>
<organism evidence="16 17">
    <name type="scientific">Microbacterium immunditiarum</name>
    <dbReference type="NCBI Taxonomy" id="337480"/>
    <lineage>
        <taxon>Bacteria</taxon>
        <taxon>Bacillati</taxon>
        <taxon>Actinomycetota</taxon>
        <taxon>Actinomycetes</taxon>
        <taxon>Micrococcales</taxon>
        <taxon>Microbacteriaceae</taxon>
        <taxon>Microbacterium</taxon>
    </lineage>
</organism>
<dbReference type="SMART" id="SM00387">
    <property type="entry name" value="HATPase_c"/>
    <property type="match status" value="1"/>
</dbReference>
<dbReference type="PANTHER" id="PTHR44936:SF9">
    <property type="entry name" value="SENSOR PROTEIN CREC"/>
    <property type="match status" value="1"/>
</dbReference>
<sequence length="847" mass="90057">MAEPSSDRTAKRRWWQGIRPRLIGVLLIPMIAALVLGVLRVESAVAASTEAARAESLANALPASFALGIQLTREREAANAAIPDATKERIRSETDEGIDAWRQVAADVDDSQDPALAQDLDTARSALSDIDELREQILEPDTRSDAVTAYTDLLNLLFGLSSQLPALEDPSIYEQTSALANVRTASEVLGVVRVVISQALMTGEISPRGLMQLASAQGVWDQASADFVAGSSPAAAELFEELTDRGPDSRLNPLRVMDQVVQDGGLDGVSITLSAWLQLYAGYIAELEEVIVLAADDLAADVADVRQAAQQSALLTAGIVGAVLLIALVVTLLATRSILRPLVRLRGAALEIAGKTLPDRVKQVENADGPIDTSVEPIGVEQRDEIGDVSEAFDAVHAEAVRLAGEQAQMRANVNRMFVNLSRRSQNLVERQLRLIEQLEAGEQDPAQLANLFQLDNLATRMRRNDESLLVLAGGDTPQAARGNVPVLDVLRAATSEIEQFARVEIESAEEGELRGSVAGDLVHLLAELIENATNFSPPDSPVVIRTLPRKPDEPLVVDIVDLGLGMTPDELLAANAKLKSTSGLDADVARMMGLVVTARLADRHGMTVSLRSGTPRGIVARVRIPASALATGQTKPLPVVAALPPRQPVAVRTPAGAPSSTMPAERTESAPVAEARAEARPAEPAIATVGSDSPPPSFAHDDAGDTPIFAALRSAWFTRGQPLGTLRAVQSDEPAASQSWSSPGDDGWKRAAEVFQRPEEPELVTAGGLPKRVPGQNLVPGAAPAVSQPAPQAQPTVDPRRSGALSSFQRGVSRARADAPEPELEPDDAMPTPTPRYFRSQRGEDE</sequence>
<keyword evidence="10 13" id="KW-1133">Transmembrane helix</keyword>
<dbReference type="InterPro" id="IPR003594">
    <property type="entry name" value="HATPase_dom"/>
</dbReference>
<keyword evidence="13" id="KW-0472">Membrane</keyword>
<dbReference type="GO" id="GO:0016020">
    <property type="term" value="C:membrane"/>
    <property type="evidence" value="ECO:0007669"/>
    <property type="project" value="UniProtKB-SubCell"/>
</dbReference>
<evidence type="ECO:0000256" key="6">
    <source>
        <dbReference type="ARBA" id="ARBA00022692"/>
    </source>
</evidence>
<evidence type="ECO:0000256" key="10">
    <source>
        <dbReference type="ARBA" id="ARBA00022989"/>
    </source>
</evidence>
<dbReference type="AlphaFoldDB" id="A0A7Y9GLC7"/>
<evidence type="ECO:0000259" key="14">
    <source>
        <dbReference type="PROSITE" id="PS50109"/>
    </source>
</evidence>
<dbReference type="InterPro" id="IPR005467">
    <property type="entry name" value="His_kinase_dom"/>
</dbReference>
<accession>A0A7Y9GLC7</accession>
<comment type="catalytic activity">
    <reaction evidence="1">
        <text>ATP + protein L-histidine = ADP + protein N-phospho-L-histidine.</text>
        <dbReference type="EC" id="2.7.13.3"/>
    </reaction>
</comment>
<dbReference type="SUPFAM" id="SSF55874">
    <property type="entry name" value="ATPase domain of HSP90 chaperone/DNA topoisomerase II/histidine kinase"/>
    <property type="match status" value="1"/>
</dbReference>
<evidence type="ECO:0000256" key="11">
    <source>
        <dbReference type="ARBA" id="ARBA00023012"/>
    </source>
</evidence>
<feature type="transmembrane region" description="Helical" evidence="13">
    <location>
        <begin position="313"/>
        <end position="334"/>
    </location>
</feature>
<name>A0A7Y9GLC7_9MICO</name>
<evidence type="ECO:0000256" key="4">
    <source>
        <dbReference type="ARBA" id="ARBA00022553"/>
    </source>
</evidence>
<dbReference type="InterPro" id="IPR036890">
    <property type="entry name" value="HATPase_C_sf"/>
</dbReference>